<evidence type="ECO:0000313" key="1">
    <source>
        <dbReference type="Proteomes" id="UP000694844"/>
    </source>
</evidence>
<organism evidence="1 2">
    <name type="scientific">Crassostrea virginica</name>
    <name type="common">Eastern oyster</name>
    <dbReference type="NCBI Taxonomy" id="6565"/>
    <lineage>
        <taxon>Eukaryota</taxon>
        <taxon>Metazoa</taxon>
        <taxon>Spiralia</taxon>
        <taxon>Lophotrochozoa</taxon>
        <taxon>Mollusca</taxon>
        <taxon>Bivalvia</taxon>
        <taxon>Autobranchia</taxon>
        <taxon>Pteriomorphia</taxon>
        <taxon>Ostreida</taxon>
        <taxon>Ostreoidea</taxon>
        <taxon>Ostreidae</taxon>
        <taxon>Crassostrea</taxon>
    </lineage>
</organism>
<gene>
    <name evidence="2" type="primary">LOC111106441</name>
</gene>
<proteinExistence type="predicted"/>
<reference evidence="2" key="1">
    <citation type="submission" date="2025-08" db="UniProtKB">
        <authorList>
            <consortium name="RefSeq"/>
        </authorList>
    </citation>
    <scope>IDENTIFICATION</scope>
    <source>
        <tissue evidence="2">Whole sample</tissue>
    </source>
</reference>
<dbReference type="KEGG" id="cvn:111106441"/>
<accession>A0A8B8B2H6</accession>
<dbReference type="RefSeq" id="XP_022296824.1">
    <property type="nucleotide sequence ID" value="XM_022441116.1"/>
</dbReference>
<dbReference type="AlphaFoldDB" id="A0A8B8B2H6"/>
<evidence type="ECO:0000313" key="2">
    <source>
        <dbReference type="RefSeq" id="XP_022296824.1"/>
    </source>
</evidence>
<name>A0A8B8B2H6_CRAVI</name>
<dbReference type="OrthoDB" id="5946626at2759"/>
<dbReference type="Proteomes" id="UP000694844">
    <property type="component" value="Chromosome 8"/>
</dbReference>
<sequence length="400" mass="45686">MTDGGPDHRVTFETVKLSLVQLFIQLDLDMLIALRTSPNHSWMNPAERCMSILNLALQHVALARKEVNSTYENAVKHKSTLSAVRNLANIKTGFREAFAESVGSVIELVSSRFKRMKLKNENLEVYTGMSDEDIQSSLDVVSQVLNSVLTVDMPITELRKVKNLQTFLMDHGKSSHYLFQLKKCNNCAYCTVIHPPRLQMDEFQNLHFLPNPVAGEDGHYLPFSEVYGQNTDDTYMPSAQVQETPATVNDRRNREVFKTQKVRDVVVCEECLKPRCIYSDKKLTREQEELLLRLKEDHSYTCGDSLVPEDVEDPGIFVREAINCTTEVETSYFSTSLKHYLPPVCVHCGSVDNLLEDTDPYISSLYEQYSIVRPICENCKSIGRDARTWGKKFLPKKSRR</sequence>
<dbReference type="GeneID" id="111106441"/>
<keyword evidence="1" id="KW-1185">Reference proteome</keyword>
<protein>
    <submittedName>
        <fullName evidence="2">Uncharacterized protein LOC111106441</fullName>
    </submittedName>
</protein>